<sequence>MSNAEHELRYSFHPSQYEMAPFPQQLSQSVSVPTHAVFSNVAAMNMNMSMGGMNMSMNLAMAGSQQPQQQQQQQQQATIPQLPTPTPTAGMPSSTALLQPPPALKPRRKLPANARAAVSSTGTGGLEDEEVRRIQKAVKKKLREHNRNLTCFNCGATSSPLWRRTPDKKNNLCNACGLYYKEHKTMRPVSKGAKKAPRDPNQALGGGQANNATASAAASLDGNSPTNMDSPAGIASGIPSMPPFFMPMAPSSSMLSSNQYPEYKNESQQQHGMRDTTFTFNSNDSVSSAAAAGGYQETPFPLAKLPLPAVDSHLHPRESFAMRQPLSTYYSVQTQHPSDDGSSKQSE</sequence>
<dbReference type="SMART" id="SM00401">
    <property type="entry name" value="ZnF_GATA"/>
    <property type="match status" value="1"/>
</dbReference>
<dbReference type="Gene3D" id="3.30.50.10">
    <property type="entry name" value="Erythroid Transcription Factor GATA-1, subunit A"/>
    <property type="match status" value="1"/>
</dbReference>
<keyword evidence="4" id="KW-0862">Zinc</keyword>
<dbReference type="GO" id="GO:0045944">
    <property type="term" value="P:positive regulation of transcription by RNA polymerase II"/>
    <property type="evidence" value="ECO:0007669"/>
    <property type="project" value="TreeGrafter"/>
</dbReference>
<feature type="region of interest" description="Disordered" evidence="7">
    <location>
        <begin position="188"/>
        <end position="235"/>
    </location>
</feature>
<evidence type="ECO:0000313" key="9">
    <source>
        <dbReference type="EMBL" id="TPX69679.1"/>
    </source>
</evidence>
<dbReference type="GO" id="GO:0000122">
    <property type="term" value="P:negative regulation of transcription by RNA polymerase II"/>
    <property type="evidence" value="ECO:0007669"/>
    <property type="project" value="TreeGrafter"/>
</dbReference>
<proteinExistence type="predicted"/>
<dbReference type="InterPro" id="IPR013088">
    <property type="entry name" value="Znf_NHR/GATA"/>
</dbReference>
<dbReference type="OrthoDB" id="515401at2759"/>
<organism evidence="9 10">
    <name type="scientific">Chytriomyces confervae</name>
    <dbReference type="NCBI Taxonomy" id="246404"/>
    <lineage>
        <taxon>Eukaryota</taxon>
        <taxon>Fungi</taxon>
        <taxon>Fungi incertae sedis</taxon>
        <taxon>Chytridiomycota</taxon>
        <taxon>Chytridiomycota incertae sedis</taxon>
        <taxon>Chytridiomycetes</taxon>
        <taxon>Chytridiales</taxon>
        <taxon>Chytriomycetaceae</taxon>
        <taxon>Chytriomyces</taxon>
    </lineage>
</organism>
<dbReference type="STRING" id="246404.A0A507F061"/>
<keyword evidence="10" id="KW-1185">Reference proteome</keyword>
<evidence type="ECO:0000256" key="4">
    <source>
        <dbReference type="ARBA" id="ARBA00022833"/>
    </source>
</evidence>
<dbReference type="PANTHER" id="PTHR10071">
    <property type="entry name" value="TRANSCRIPTION FACTOR GATA FAMILY MEMBER"/>
    <property type="match status" value="1"/>
</dbReference>
<protein>
    <recommendedName>
        <fullName evidence="8">GATA-type domain-containing protein</fullName>
    </recommendedName>
</protein>
<evidence type="ECO:0000256" key="2">
    <source>
        <dbReference type="ARBA" id="ARBA00022723"/>
    </source>
</evidence>
<dbReference type="Proteomes" id="UP000320333">
    <property type="component" value="Unassembled WGS sequence"/>
</dbReference>
<dbReference type="GO" id="GO:0000978">
    <property type="term" value="F:RNA polymerase II cis-regulatory region sequence-specific DNA binding"/>
    <property type="evidence" value="ECO:0007669"/>
    <property type="project" value="TreeGrafter"/>
</dbReference>
<dbReference type="GO" id="GO:0005634">
    <property type="term" value="C:nucleus"/>
    <property type="evidence" value="ECO:0007669"/>
    <property type="project" value="UniProtKB-SubCell"/>
</dbReference>
<dbReference type="PROSITE" id="PS50114">
    <property type="entry name" value="GATA_ZN_FINGER_2"/>
    <property type="match status" value="1"/>
</dbReference>
<keyword evidence="5" id="KW-0539">Nucleus</keyword>
<name>A0A507F061_9FUNG</name>
<feature type="compositionally biased region" description="Low complexity" evidence="7">
    <location>
        <begin position="209"/>
        <end position="219"/>
    </location>
</feature>
<gene>
    <name evidence="9" type="ORF">CcCBS67573_g06802</name>
</gene>
<dbReference type="AlphaFoldDB" id="A0A507F061"/>
<feature type="region of interest" description="Disordered" evidence="7">
    <location>
        <begin position="316"/>
        <end position="347"/>
    </location>
</feature>
<feature type="compositionally biased region" description="Polar residues" evidence="7">
    <location>
        <begin position="266"/>
        <end position="280"/>
    </location>
</feature>
<dbReference type="EMBL" id="QEAP01000311">
    <property type="protein sequence ID" value="TPX69679.1"/>
    <property type="molecule type" value="Genomic_DNA"/>
</dbReference>
<dbReference type="SUPFAM" id="SSF57716">
    <property type="entry name" value="Glucocorticoid receptor-like (DNA-binding domain)"/>
    <property type="match status" value="1"/>
</dbReference>
<evidence type="ECO:0000256" key="6">
    <source>
        <dbReference type="PROSITE-ProRule" id="PRU00094"/>
    </source>
</evidence>
<feature type="compositionally biased region" description="Basic and acidic residues" evidence="7">
    <location>
        <begin position="337"/>
        <end position="347"/>
    </location>
</feature>
<evidence type="ECO:0000256" key="7">
    <source>
        <dbReference type="SAM" id="MobiDB-lite"/>
    </source>
</evidence>
<dbReference type="GO" id="GO:0045165">
    <property type="term" value="P:cell fate commitment"/>
    <property type="evidence" value="ECO:0007669"/>
    <property type="project" value="TreeGrafter"/>
</dbReference>
<dbReference type="GO" id="GO:0008270">
    <property type="term" value="F:zinc ion binding"/>
    <property type="evidence" value="ECO:0007669"/>
    <property type="project" value="UniProtKB-KW"/>
</dbReference>
<evidence type="ECO:0000256" key="1">
    <source>
        <dbReference type="ARBA" id="ARBA00004123"/>
    </source>
</evidence>
<dbReference type="GO" id="GO:0000981">
    <property type="term" value="F:DNA-binding transcription factor activity, RNA polymerase II-specific"/>
    <property type="evidence" value="ECO:0007669"/>
    <property type="project" value="TreeGrafter"/>
</dbReference>
<evidence type="ECO:0000256" key="3">
    <source>
        <dbReference type="ARBA" id="ARBA00022771"/>
    </source>
</evidence>
<dbReference type="Pfam" id="PF00320">
    <property type="entry name" value="GATA"/>
    <property type="match status" value="1"/>
</dbReference>
<evidence type="ECO:0000259" key="8">
    <source>
        <dbReference type="PROSITE" id="PS50114"/>
    </source>
</evidence>
<evidence type="ECO:0000256" key="5">
    <source>
        <dbReference type="ARBA" id="ARBA00023242"/>
    </source>
</evidence>
<feature type="region of interest" description="Disordered" evidence="7">
    <location>
        <begin position="61"/>
        <end position="128"/>
    </location>
</feature>
<reference evidence="9 10" key="1">
    <citation type="journal article" date="2019" name="Sci. Rep.">
        <title>Comparative genomics of chytrid fungi reveal insights into the obligate biotrophic and pathogenic lifestyle of Synchytrium endobioticum.</title>
        <authorList>
            <person name="van de Vossenberg B.T.L.H."/>
            <person name="Warris S."/>
            <person name="Nguyen H.D.T."/>
            <person name="van Gent-Pelzer M.P.E."/>
            <person name="Joly D.L."/>
            <person name="van de Geest H.C."/>
            <person name="Bonants P.J.M."/>
            <person name="Smith D.S."/>
            <person name="Levesque C.A."/>
            <person name="van der Lee T.A.J."/>
        </authorList>
    </citation>
    <scope>NUCLEOTIDE SEQUENCE [LARGE SCALE GENOMIC DNA]</scope>
    <source>
        <strain evidence="9 10">CBS 675.73</strain>
    </source>
</reference>
<comment type="caution">
    <text evidence="9">The sequence shown here is derived from an EMBL/GenBank/DDBJ whole genome shotgun (WGS) entry which is preliminary data.</text>
</comment>
<feature type="domain" description="GATA-type" evidence="8">
    <location>
        <begin position="145"/>
        <end position="191"/>
    </location>
</feature>
<keyword evidence="2" id="KW-0479">Metal-binding</keyword>
<accession>A0A507F061</accession>
<dbReference type="InterPro" id="IPR039355">
    <property type="entry name" value="Transcription_factor_GATA"/>
</dbReference>
<feature type="compositionally biased region" description="Low complexity" evidence="7">
    <location>
        <begin position="61"/>
        <end position="81"/>
    </location>
</feature>
<dbReference type="PANTHER" id="PTHR10071:SF281">
    <property type="entry name" value="BOX A-BINDING FACTOR-RELATED"/>
    <property type="match status" value="1"/>
</dbReference>
<dbReference type="InterPro" id="IPR000679">
    <property type="entry name" value="Znf_GATA"/>
</dbReference>
<feature type="region of interest" description="Disordered" evidence="7">
    <location>
        <begin position="249"/>
        <end position="281"/>
    </location>
</feature>
<dbReference type="CDD" id="cd00202">
    <property type="entry name" value="ZnF_GATA"/>
    <property type="match status" value="1"/>
</dbReference>
<comment type="subcellular location">
    <subcellularLocation>
        <location evidence="1">Nucleus</location>
    </subcellularLocation>
</comment>
<keyword evidence="3 6" id="KW-0863">Zinc-finger</keyword>
<feature type="compositionally biased region" description="Polar residues" evidence="7">
    <location>
        <begin position="325"/>
        <end position="336"/>
    </location>
</feature>
<evidence type="ECO:0000313" key="10">
    <source>
        <dbReference type="Proteomes" id="UP000320333"/>
    </source>
</evidence>